<reference evidence="3" key="1">
    <citation type="submission" date="2016-03" db="EMBL/GenBank/DDBJ databases">
        <title>Complete genome sequence of the type strain Actinoalloteichus hymeniacidonis DSM 45092.</title>
        <authorList>
            <person name="Schaffert L."/>
            <person name="Albersmeier A."/>
            <person name="Winkler A."/>
            <person name="Kalinowski J."/>
            <person name="Zotchev S."/>
            <person name="Ruckert C."/>
        </authorList>
    </citation>
    <scope>NUCLEOTIDE SEQUENCE [LARGE SCALE GENOMIC DNA]</scope>
    <source>
        <strain evidence="3">HPA177(T) (DSM 45092(T))</strain>
    </source>
</reference>
<dbReference type="InterPro" id="IPR011047">
    <property type="entry name" value="Quinoprotein_ADH-like_sf"/>
</dbReference>
<name>A0AAC9HRP7_9PSEU</name>
<dbReference type="Proteomes" id="UP000095210">
    <property type="component" value="Chromosome"/>
</dbReference>
<dbReference type="PROSITE" id="PS50294">
    <property type="entry name" value="WD_REPEATS_REGION"/>
    <property type="match status" value="1"/>
</dbReference>
<dbReference type="PROSITE" id="PS00678">
    <property type="entry name" value="WD_REPEATS_1"/>
    <property type="match status" value="1"/>
</dbReference>
<dbReference type="KEGG" id="ahm:TL08_16595"/>
<evidence type="ECO:0000313" key="2">
    <source>
        <dbReference type="EMBL" id="AOS64119.1"/>
    </source>
</evidence>
<dbReference type="AlphaFoldDB" id="A0AAC9HRP7"/>
<keyword evidence="1" id="KW-0853">WD repeat</keyword>
<dbReference type="Gene3D" id="2.130.10.10">
    <property type="entry name" value="YVTN repeat-like/Quinoprotein amine dehydrogenase"/>
    <property type="match status" value="1"/>
</dbReference>
<dbReference type="EMBL" id="CP014859">
    <property type="protein sequence ID" value="AOS64119.1"/>
    <property type="molecule type" value="Genomic_DNA"/>
</dbReference>
<dbReference type="InterPro" id="IPR015943">
    <property type="entry name" value="WD40/YVTN_repeat-like_dom_sf"/>
</dbReference>
<dbReference type="InterPro" id="IPR019775">
    <property type="entry name" value="WD40_repeat_CS"/>
</dbReference>
<keyword evidence="3" id="KW-1185">Reference proteome</keyword>
<evidence type="ECO:0008006" key="4">
    <source>
        <dbReference type="Google" id="ProtNLM"/>
    </source>
</evidence>
<organism evidence="2 3">
    <name type="scientific">Actinoalloteichus hymeniacidonis</name>
    <dbReference type="NCBI Taxonomy" id="340345"/>
    <lineage>
        <taxon>Bacteria</taxon>
        <taxon>Bacillati</taxon>
        <taxon>Actinomycetota</taxon>
        <taxon>Actinomycetes</taxon>
        <taxon>Pseudonocardiales</taxon>
        <taxon>Pseudonocardiaceae</taxon>
        <taxon>Actinoalloteichus</taxon>
    </lineage>
</organism>
<evidence type="ECO:0000256" key="1">
    <source>
        <dbReference type="PROSITE-ProRule" id="PRU00221"/>
    </source>
</evidence>
<dbReference type="SUPFAM" id="SSF50998">
    <property type="entry name" value="Quinoprotein alcohol dehydrogenase-like"/>
    <property type="match status" value="1"/>
</dbReference>
<sequence>MSSPLSLVQSSRIPSESPILDFDLVVHDGRILLVCADFSGAVFSWDPIADEWTGHQLDNPWEPGGYEFGDVMAIGAQVVGGRIVVGGGGEHQSLAQWDLETGRVRVHADPDFGGTATVISAQLDGRSLFVSGDSSVPAPVRVWDASDQDELTEGGDIDSYAEDMELSGHLDGVGGLATGTIDGKPLIVSGSWDCGVRGWEIRS</sequence>
<evidence type="ECO:0000313" key="3">
    <source>
        <dbReference type="Proteomes" id="UP000095210"/>
    </source>
</evidence>
<protein>
    <recommendedName>
        <fullName evidence="4">WD40 repeat-containing protein</fullName>
    </recommendedName>
</protein>
<accession>A0AAC9HRP7</accession>
<dbReference type="RefSeq" id="WP_157421129.1">
    <property type="nucleotide sequence ID" value="NZ_CP014859.1"/>
</dbReference>
<gene>
    <name evidence="2" type="ORF">TL08_16595</name>
</gene>
<proteinExistence type="predicted"/>